<gene>
    <name evidence="1" type="ORF">F4820DRAFT_448529</name>
</gene>
<comment type="caution">
    <text evidence="1">The sequence shown here is derived from an EMBL/GenBank/DDBJ whole genome shotgun (WGS) entry which is preliminary data.</text>
</comment>
<evidence type="ECO:0000313" key="1">
    <source>
        <dbReference type="EMBL" id="KAI4864910.1"/>
    </source>
</evidence>
<sequence length="467" mass="49288">MTTQTLRIAIIGAGPAGLTLAAILHRHGIKATIFERDSSAAVRAQGGTLDIHAESGQRAIVAAGLMTEFKKLARPEGDVARIIKKDGTVVLDENEDEQHAPQGSKEQPKEEMEGEERDDDDEEVIPGRPEIDRPDLKDMLLNSLPSGTVRWGKGIKAVSPVEGTKQWTLTFLNSGLNSDSNSANNNISEPDSGPYDLILGADGAWSRVRPVLTDVRPSYAGVSALDVWISPEELAAHPDVAGFIGRGSVFVCAADRFLSMQRHGDGGARAYACVRTSPAEAGGAGVPSDAGLLGLSATTEEGEVDWTDERVRSRFLDRHFGDFAPEITDVVLAMTGQPALRHLHALPVGHRWAPRAGVTLLGDAAHLATPFAGVGVNAGMADAAELAGGIVRYVKDGGAKAGAGAKGEGDADDDDGLARVLGAYEERMFERTSGDAAFTARMLEVEFRDDGCENIARIMSGGAPPVD</sequence>
<dbReference type="EMBL" id="MU393479">
    <property type="protein sequence ID" value="KAI4864910.1"/>
    <property type="molecule type" value="Genomic_DNA"/>
</dbReference>
<keyword evidence="2" id="KW-1185">Reference proteome</keyword>
<proteinExistence type="predicted"/>
<evidence type="ECO:0000313" key="2">
    <source>
        <dbReference type="Proteomes" id="UP001497700"/>
    </source>
</evidence>
<name>A0ACB9YZQ7_9PEZI</name>
<accession>A0ACB9YZQ7</accession>
<dbReference type="Proteomes" id="UP001497700">
    <property type="component" value="Unassembled WGS sequence"/>
</dbReference>
<reference evidence="1 2" key="1">
    <citation type="journal article" date="2022" name="New Phytol.">
        <title>Ecological generalism drives hyperdiversity of secondary metabolite gene clusters in xylarialean endophytes.</title>
        <authorList>
            <person name="Franco M.E.E."/>
            <person name="Wisecaver J.H."/>
            <person name="Arnold A.E."/>
            <person name="Ju Y.M."/>
            <person name="Slot J.C."/>
            <person name="Ahrendt S."/>
            <person name="Moore L.P."/>
            <person name="Eastman K.E."/>
            <person name="Scott K."/>
            <person name="Konkel Z."/>
            <person name="Mondo S.J."/>
            <person name="Kuo A."/>
            <person name="Hayes R.D."/>
            <person name="Haridas S."/>
            <person name="Andreopoulos B."/>
            <person name="Riley R."/>
            <person name="LaButti K."/>
            <person name="Pangilinan J."/>
            <person name="Lipzen A."/>
            <person name="Amirebrahimi M."/>
            <person name="Yan J."/>
            <person name="Adam C."/>
            <person name="Keymanesh K."/>
            <person name="Ng V."/>
            <person name="Louie K."/>
            <person name="Northen T."/>
            <person name="Drula E."/>
            <person name="Henrissat B."/>
            <person name="Hsieh H.M."/>
            <person name="Youens-Clark K."/>
            <person name="Lutzoni F."/>
            <person name="Miadlikowska J."/>
            <person name="Eastwood D.C."/>
            <person name="Hamelin R.C."/>
            <person name="Grigoriev I.V."/>
            <person name="U'Ren J.M."/>
        </authorList>
    </citation>
    <scope>NUCLEOTIDE SEQUENCE [LARGE SCALE GENOMIC DNA]</scope>
    <source>
        <strain evidence="1 2">CBS 119005</strain>
    </source>
</reference>
<protein>
    <submittedName>
        <fullName evidence="1">FAD/NAD(P)-binding domain-containing protein</fullName>
    </submittedName>
</protein>
<organism evidence="1 2">
    <name type="scientific">Hypoxylon rubiginosum</name>
    <dbReference type="NCBI Taxonomy" id="110542"/>
    <lineage>
        <taxon>Eukaryota</taxon>
        <taxon>Fungi</taxon>
        <taxon>Dikarya</taxon>
        <taxon>Ascomycota</taxon>
        <taxon>Pezizomycotina</taxon>
        <taxon>Sordariomycetes</taxon>
        <taxon>Xylariomycetidae</taxon>
        <taxon>Xylariales</taxon>
        <taxon>Hypoxylaceae</taxon>
        <taxon>Hypoxylon</taxon>
    </lineage>
</organism>